<reference evidence="1" key="1">
    <citation type="submission" date="2023-03" db="EMBL/GenBank/DDBJ databases">
        <title>Complete genome of Cladonia borealis.</title>
        <authorList>
            <person name="Park H."/>
        </authorList>
    </citation>
    <scope>NUCLEOTIDE SEQUENCE</scope>
    <source>
        <strain evidence="1">ANT050790</strain>
    </source>
</reference>
<organism evidence="1 2">
    <name type="scientific">Cladonia borealis</name>
    <dbReference type="NCBI Taxonomy" id="184061"/>
    <lineage>
        <taxon>Eukaryota</taxon>
        <taxon>Fungi</taxon>
        <taxon>Dikarya</taxon>
        <taxon>Ascomycota</taxon>
        <taxon>Pezizomycotina</taxon>
        <taxon>Lecanoromycetes</taxon>
        <taxon>OSLEUM clade</taxon>
        <taxon>Lecanoromycetidae</taxon>
        <taxon>Lecanorales</taxon>
        <taxon>Lecanorineae</taxon>
        <taxon>Cladoniaceae</taxon>
        <taxon>Cladonia</taxon>
    </lineage>
</organism>
<dbReference type="EMBL" id="JAFEKC020000005">
    <property type="protein sequence ID" value="KAK0514612.1"/>
    <property type="molecule type" value="Genomic_DNA"/>
</dbReference>
<dbReference type="AlphaFoldDB" id="A0AA39R487"/>
<accession>A0AA39R487</accession>
<evidence type="ECO:0000313" key="2">
    <source>
        <dbReference type="Proteomes" id="UP001166286"/>
    </source>
</evidence>
<evidence type="ECO:0008006" key="3">
    <source>
        <dbReference type="Google" id="ProtNLM"/>
    </source>
</evidence>
<name>A0AA39R487_9LECA</name>
<protein>
    <recommendedName>
        <fullName evidence="3">BTB domain-containing protein</fullName>
    </recommendedName>
</protein>
<sequence>MGGGSVDRTDDLIKIIFETHVPLYVSSSRLCSVSSQFRELLNGDASSGGTKELYMLDDNPRVWHWFQIWLREGRLKESYDLTRSGWVNFLTLYFFAEEKAVLQLQNQLMDVMGDLIQRVAPDPEMVNRIWSKTGPRSALRGLIIEGFVYEFHATTVLRYHKYDNTQFLQDLIHYYQDISAPLTNQARKPFMVPCRYHVHEAADPPCPQAHGVFARAKFGMLKFNAPPGPMVTDSRFNGTENFGYTGTIPSLPDTGPESDAPRPPMIAEVIESPFNGTGQCDNTGTIPSVPNASPEINVPRGLMVEEEPGSHFSGTGKFDTTRSIPFFPDAWNPGW</sequence>
<comment type="caution">
    <text evidence="1">The sequence shown here is derived from an EMBL/GenBank/DDBJ whole genome shotgun (WGS) entry which is preliminary data.</text>
</comment>
<gene>
    <name evidence="1" type="ORF">JMJ35_003229</name>
</gene>
<dbReference type="GO" id="GO:0016788">
    <property type="term" value="F:hydrolase activity, acting on ester bonds"/>
    <property type="evidence" value="ECO:0007669"/>
    <property type="project" value="InterPro"/>
</dbReference>
<proteinExistence type="predicted"/>
<dbReference type="Proteomes" id="UP001166286">
    <property type="component" value="Unassembled WGS sequence"/>
</dbReference>
<evidence type="ECO:0000313" key="1">
    <source>
        <dbReference type="EMBL" id="KAK0514612.1"/>
    </source>
</evidence>
<dbReference type="InterPro" id="IPR008947">
    <property type="entry name" value="PLipase_C/P1_nuclease_dom_sf"/>
</dbReference>
<dbReference type="SUPFAM" id="SSF48537">
    <property type="entry name" value="Phospholipase C/P1 nuclease"/>
    <property type="match status" value="1"/>
</dbReference>
<keyword evidence="2" id="KW-1185">Reference proteome</keyword>